<dbReference type="EMBL" id="UYRT01035439">
    <property type="protein sequence ID" value="VDK80271.1"/>
    <property type="molecule type" value="Genomic_DNA"/>
</dbReference>
<dbReference type="PANTHER" id="PTHR16206:SF4">
    <property type="entry name" value="PROTEIN LET-99"/>
    <property type="match status" value="1"/>
</dbReference>
<keyword evidence="2" id="KW-1185">Reference proteome</keyword>
<dbReference type="InterPro" id="IPR036388">
    <property type="entry name" value="WH-like_DNA-bd_sf"/>
</dbReference>
<name>A0A183DMP4_9BILA</name>
<dbReference type="AlphaFoldDB" id="A0A183DMP4"/>
<dbReference type="PANTHER" id="PTHR16206">
    <property type="entry name" value="DEP DOMAIN-CONTAINING"/>
    <property type="match status" value="1"/>
</dbReference>
<evidence type="ECO:0000313" key="2">
    <source>
        <dbReference type="Proteomes" id="UP000271098"/>
    </source>
</evidence>
<sequence length="114" mass="13542">MPMLCIKHHSSKTFPFHGRDVFLCQPENAIDQKVATSSQKCDKILVLLLQWNGMLRRFRTAMPLKRHRCQLGWFDDSFTGREAVDFLINELQKLIQDRNEMTRLVLLIYEIFRC</sequence>
<gene>
    <name evidence="1" type="ORF">GPUH_LOCUS9983</name>
</gene>
<dbReference type="OrthoDB" id="524326at2759"/>
<dbReference type="SUPFAM" id="SSF46785">
    <property type="entry name" value="Winged helix' DNA-binding domain"/>
    <property type="match status" value="1"/>
</dbReference>
<reference evidence="3" key="1">
    <citation type="submission" date="2016-06" db="UniProtKB">
        <authorList>
            <consortium name="WormBaseParasite"/>
        </authorList>
    </citation>
    <scope>IDENTIFICATION</scope>
</reference>
<reference evidence="1 2" key="2">
    <citation type="submission" date="2018-11" db="EMBL/GenBank/DDBJ databases">
        <authorList>
            <consortium name="Pathogen Informatics"/>
        </authorList>
    </citation>
    <scope>NUCLEOTIDE SEQUENCE [LARGE SCALE GENOMIC DNA]</scope>
</reference>
<protein>
    <submittedName>
        <fullName evidence="1 3">Uncharacterized protein</fullName>
    </submittedName>
</protein>
<dbReference type="Gene3D" id="1.10.10.10">
    <property type="entry name" value="Winged helix-like DNA-binding domain superfamily/Winged helix DNA-binding domain"/>
    <property type="match status" value="1"/>
</dbReference>
<evidence type="ECO:0000313" key="1">
    <source>
        <dbReference type="EMBL" id="VDK80271.1"/>
    </source>
</evidence>
<accession>A0A183DMP4</accession>
<proteinExistence type="predicted"/>
<organism evidence="3">
    <name type="scientific">Gongylonema pulchrum</name>
    <dbReference type="NCBI Taxonomy" id="637853"/>
    <lineage>
        <taxon>Eukaryota</taxon>
        <taxon>Metazoa</taxon>
        <taxon>Ecdysozoa</taxon>
        <taxon>Nematoda</taxon>
        <taxon>Chromadorea</taxon>
        <taxon>Rhabditida</taxon>
        <taxon>Spirurina</taxon>
        <taxon>Spiruromorpha</taxon>
        <taxon>Spiruroidea</taxon>
        <taxon>Gongylonematidae</taxon>
        <taxon>Gongylonema</taxon>
    </lineage>
</organism>
<evidence type="ECO:0000313" key="3">
    <source>
        <dbReference type="WBParaSite" id="GPUH_0000999601-mRNA-1"/>
    </source>
</evidence>
<dbReference type="InterPro" id="IPR036390">
    <property type="entry name" value="WH_DNA-bd_sf"/>
</dbReference>
<dbReference type="WBParaSite" id="GPUH_0000999601-mRNA-1">
    <property type="protein sequence ID" value="GPUH_0000999601-mRNA-1"/>
    <property type="gene ID" value="GPUH_0000999601"/>
</dbReference>
<dbReference type="Proteomes" id="UP000271098">
    <property type="component" value="Unassembled WGS sequence"/>
</dbReference>